<dbReference type="OrthoDB" id="10674168at2759"/>
<evidence type="ECO:0000313" key="2">
    <source>
        <dbReference type="Proteomes" id="UP000623467"/>
    </source>
</evidence>
<dbReference type="AlphaFoldDB" id="A0A8H7D9Z1"/>
<organism evidence="1 2">
    <name type="scientific">Mycena sanguinolenta</name>
    <dbReference type="NCBI Taxonomy" id="230812"/>
    <lineage>
        <taxon>Eukaryota</taxon>
        <taxon>Fungi</taxon>
        <taxon>Dikarya</taxon>
        <taxon>Basidiomycota</taxon>
        <taxon>Agaricomycotina</taxon>
        <taxon>Agaricomycetes</taxon>
        <taxon>Agaricomycetidae</taxon>
        <taxon>Agaricales</taxon>
        <taxon>Marasmiineae</taxon>
        <taxon>Mycenaceae</taxon>
        <taxon>Mycena</taxon>
    </lineage>
</organism>
<proteinExistence type="predicted"/>
<gene>
    <name evidence="1" type="ORF">MSAN_01072800</name>
</gene>
<name>A0A8H7D9Z1_9AGAR</name>
<protein>
    <submittedName>
        <fullName evidence="1">Uncharacterized protein</fullName>
    </submittedName>
</protein>
<keyword evidence="2" id="KW-1185">Reference proteome</keyword>
<reference evidence="1" key="1">
    <citation type="submission" date="2020-05" db="EMBL/GenBank/DDBJ databases">
        <title>Mycena genomes resolve the evolution of fungal bioluminescence.</title>
        <authorList>
            <person name="Tsai I.J."/>
        </authorList>
    </citation>
    <scope>NUCLEOTIDE SEQUENCE</scope>
    <source>
        <strain evidence="1">160909Yilan</strain>
    </source>
</reference>
<sequence>MERDTSSATSRATFPTCVRCPSCTRSLLSSGTPFFRVCAPSHSLASWSSCVSTRRGTSPSRWLFLVARMYCMHPASPNRSSSGCGALTPPPGHASFTTKDARRSEFVSITPLFFFFALPGPAEDSANRAFVVRPHRLPLVPSRWHIVCCKCAGVFTRLVARLSCGPHLLLLHLRQHHSAQLFGCLCAYVLACISHLRLSSSSFPSTHTSSREFSGEASSPTPRSLVVMSDMRFDNKVLYCVSVAKLIRACRRGWDTGSGAVVVLVYRASLTGCWSDASGVGWGGVGGADADTARRLWGKQGCRWADARRCDWALTNVKRGVGD</sequence>
<accession>A0A8H7D9Z1</accession>
<comment type="caution">
    <text evidence="1">The sequence shown here is derived from an EMBL/GenBank/DDBJ whole genome shotgun (WGS) entry which is preliminary data.</text>
</comment>
<evidence type="ECO:0000313" key="1">
    <source>
        <dbReference type="EMBL" id="KAF7364136.1"/>
    </source>
</evidence>
<dbReference type="Proteomes" id="UP000623467">
    <property type="component" value="Unassembled WGS sequence"/>
</dbReference>
<dbReference type="EMBL" id="JACAZH010000007">
    <property type="protein sequence ID" value="KAF7364136.1"/>
    <property type="molecule type" value="Genomic_DNA"/>
</dbReference>